<dbReference type="EMBL" id="CASHTH010002637">
    <property type="protein sequence ID" value="CAI8033036.1"/>
    <property type="molecule type" value="Genomic_DNA"/>
</dbReference>
<proteinExistence type="inferred from homology"/>
<keyword evidence="5" id="KW-0626">Porin</keyword>
<dbReference type="GO" id="GO:0015288">
    <property type="term" value="F:porin activity"/>
    <property type="evidence" value="ECO:0007669"/>
    <property type="project" value="UniProtKB-KW"/>
</dbReference>
<dbReference type="GO" id="GO:0008308">
    <property type="term" value="F:voltage-gated monoatomic anion channel activity"/>
    <property type="evidence" value="ECO:0007669"/>
    <property type="project" value="InterPro"/>
</dbReference>
<gene>
    <name evidence="6" type="ORF">GBAR_LOCUS18634</name>
</gene>
<dbReference type="Gene3D" id="2.40.160.10">
    <property type="entry name" value="Porin"/>
    <property type="match status" value="1"/>
</dbReference>
<evidence type="ECO:0000256" key="3">
    <source>
        <dbReference type="ARBA" id="ARBA00022452"/>
    </source>
</evidence>
<dbReference type="CDD" id="cd07306">
    <property type="entry name" value="Porin3_VDAC"/>
    <property type="match status" value="1"/>
</dbReference>
<dbReference type="InterPro" id="IPR023614">
    <property type="entry name" value="Porin_dom_sf"/>
</dbReference>
<keyword evidence="3" id="KW-1134">Transmembrane beta strand</keyword>
<evidence type="ECO:0000256" key="1">
    <source>
        <dbReference type="ARBA" id="ARBA00004294"/>
    </source>
</evidence>
<comment type="similarity">
    <text evidence="2">Belongs to the eukaryotic mitochondrial porin family.</text>
</comment>
<dbReference type="AlphaFoldDB" id="A0AA35SQT9"/>
<keyword evidence="3" id="KW-0812">Transmembrane</keyword>
<evidence type="ECO:0000313" key="7">
    <source>
        <dbReference type="Proteomes" id="UP001174909"/>
    </source>
</evidence>
<keyword evidence="5" id="KW-0813">Transport</keyword>
<dbReference type="PANTHER" id="PTHR11743:SF70">
    <property type="entry name" value="GH26960P-RELATED"/>
    <property type="match status" value="1"/>
</dbReference>
<keyword evidence="4" id="KW-1000">Mitochondrion outer membrane</keyword>
<name>A0AA35SQT9_GEOBA</name>
<protein>
    <submittedName>
        <fullName evidence="6">Voltage-dependent anion-selective channel protein 2</fullName>
    </submittedName>
</protein>
<organism evidence="6 7">
    <name type="scientific">Geodia barretti</name>
    <name type="common">Barrett's horny sponge</name>
    <dbReference type="NCBI Taxonomy" id="519541"/>
    <lineage>
        <taxon>Eukaryota</taxon>
        <taxon>Metazoa</taxon>
        <taxon>Porifera</taxon>
        <taxon>Demospongiae</taxon>
        <taxon>Heteroscleromorpha</taxon>
        <taxon>Tetractinellida</taxon>
        <taxon>Astrophorina</taxon>
        <taxon>Geodiidae</taxon>
        <taxon>Geodia</taxon>
    </lineage>
</organism>
<dbReference type="GO" id="GO:0046930">
    <property type="term" value="C:pore complex"/>
    <property type="evidence" value="ECO:0007669"/>
    <property type="project" value="UniProtKB-KW"/>
</dbReference>
<dbReference type="PANTHER" id="PTHR11743">
    <property type="entry name" value="VOLTAGE-DEPENDENT ANION-SELECTIVE CHANNEL"/>
    <property type="match status" value="1"/>
</dbReference>
<dbReference type="PRINTS" id="PR00185">
    <property type="entry name" value="EUKARYTPORIN"/>
</dbReference>
<reference evidence="6" key="1">
    <citation type="submission" date="2023-03" db="EMBL/GenBank/DDBJ databases">
        <authorList>
            <person name="Steffen K."/>
            <person name="Cardenas P."/>
        </authorList>
    </citation>
    <scope>NUCLEOTIDE SEQUENCE</scope>
</reference>
<keyword evidence="5" id="KW-0406">Ion transport</keyword>
<keyword evidence="7" id="KW-1185">Reference proteome</keyword>
<dbReference type="Proteomes" id="UP001174909">
    <property type="component" value="Unassembled WGS sequence"/>
</dbReference>
<evidence type="ECO:0000256" key="5">
    <source>
        <dbReference type="ARBA" id="ARBA00023114"/>
    </source>
</evidence>
<evidence type="ECO:0000313" key="6">
    <source>
        <dbReference type="EMBL" id="CAI8033036.1"/>
    </source>
</evidence>
<evidence type="ECO:0000256" key="2">
    <source>
        <dbReference type="ARBA" id="ARBA00007780"/>
    </source>
</evidence>
<keyword evidence="4" id="KW-0496">Mitochondrion</keyword>
<sequence>MSNSPPTYGDLGKPARDVFDKGYDFPKVKLSLKTKTESGVEFDTSGSHDLEKSRTTGQLKTKLKFPDYGVTFSESWSTAAEIDSELVYEPSAVAGLKLTLGSALVPTSGFRQARLKAGYRRDYVSLDGDVDLRVNGPIFRGSAVFMYNGWYAGYQMAYNTSNTKLEANNVAGGYQGSDFTVHGSLMNAADCTTSVHHKVCM</sequence>
<dbReference type="InterPro" id="IPR001925">
    <property type="entry name" value="Porin_Euk"/>
</dbReference>
<evidence type="ECO:0000256" key="4">
    <source>
        <dbReference type="ARBA" id="ARBA00022787"/>
    </source>
</evidence>
<accession>A0AA35SQT9</accession>
<dbReference type="GO" id="GO:0005741">
    <property type="term" value="C:mitochondrial outer membrane"/>
    <property type="evidence" value="ECO:0007669"/>
    <property type="project" value="UniProtKB-SubCell"/>
</dbReference>
<comment type="caution">
    <text evidence="6">The sequence shown here is derived from an EMBL/GenBank/DDBJ whole genome shotgun (WGS) entry which is preliminary data.</text>
</comment>
<dbReference type="Pfam" id="PF01459">
    <property type="entry name" value="Porin_3"/>
    <property type="match status" value="1"/>
</dbReference>
<comment type="subcellular location">
    <subcellularLocation>
        <location evidence="1">Mitochondrion outer membrane</location>
    </subcellularLocation>
</comment>
<keyword evidence="3" id="KW-0472">Membrane</keyword>
<dbReference type="InterPro" id="IPR027246">
    <property type="entry name" value="Porin_Euk/Tom40"/>
</dbReference>